<evidence type="ECO:0000313" key="4">
    <source>
        <dbReference type="Proteomes" id="UP000298602"/>
    </source>
</evidence>
<protein>
    <submittedName>
        <fullName evidence="3">Alpha/beta fold hydrolase</fullName>
    </submittedName>
</protein>
<dbReference type="InterPro" id="IPR050471">
    <property type="entry name" value="AB_hydrolase"/>
</dbReference>
<dbReference type="KEGG" id="dax:FDQ92_12950"/>
<feature type="region of interest" description="Disordered" evidence="1">
    <location>
        <begin position="1"/>
        <end position="20"/>
    </location>
</feature>
<dbReference type="PANTHER" id="PTHR43433">
    <property type="entry name" value="HYDROLASE, ALPHA/BETA FOLD FAMILY PROTEIN"/>
    <property type="match status" value="1"/>
</dbReference>
<dbReference type="OrthoDB" id="9785408at2"/>
<organism evidence="3 4">
    <name type="scientific">Desulfoglaeba alkanexedens ALDC</name>
    <dbReference type="NCBI Taxonomy" id="980445"/>
    <lineage>
        <taxon>Bacteria</taxon>
        <taxon>Pseudomonadati</taxon>
        <taxon>Thermodesulfobacteriota</taxon>
        <taxon>Syntrophobacteria</taxon>
        <taxon>Syntrophobacterales</taxon>
        <taxon>Syntrophobacteraceae</taxon>
        <taxon>Desulfoglaeba</taxon>
    </lineage>
</organism>
<dbReference type="PRINTS" id="PR00412">
    <property type="entry name" value="EPOXHYDRLASE"/>
</dbReference>
<gene>
    <name evidence="3" type="ORF">FDQ92_12950</name>
</gene>
<evidence type="ECO:0000256" key="1">
    <source>
        <dbReference type="SAM" id="MobiDB-lite"/>
    </source>
</evidence>
<dbReference type="PRINTS" id="PR00111">
    <property type="entry name" value="ABHYDROLASE"/>
</dbReference>
<accession>A0A4P8L4W6</accession>
<feature type="compositionally biased region" description="Polar residues" evidence="1">
    <location>
        <begin position="1"/>
        <end position="12"/>
    </location>
</feature>
<evidence type="ECO:0000313" key="3">
    <source>
        <dbReference type="EMBL" id="QCQ22998.1"/>
    </source>
</evidence>
<sequence>MLKPSSCNTVVTESEKENASRLTDAQVHQGDSMPFSLSGKIEIFYQVHGQGAPLLLISGLGGGSWSWFGQVPFFRNHYRTITFDNRGAGRSSKPPGPYTMVELARDAAGILDHLGIPSAFVMGLSMGGMLAQELALLAPERVRALVLGCTHCGGSEKIAPDPDVIARFAANTGLSQAQIIDKNLPFLFSETFLEEHPDRVAAYRKVQLNAPLQPEHAFQAQLQAIQTFSACDRLPGLRIPTLVVTGTEDALVPAENARILERLIPGARRLEFQGAGHALHVECRDRLNEAAHAFFSEHAS</sequence>
<dbReference type="InterPro" id="IPR000073">
    <property type="entry name" value="AB_hydrolase_1"/>
</dbReference>
<dbReference type="PANTHER" id="PTHR43433:SF5">
    <property type="entry name" value="AB HYDROLASE-1 DOMAIN-CONTAINING PROTEIN"/>
    <property type="match status" value="1"/>
</dbReference>
<feature type="domain" description="AB hydrolase-1" evidence="2">
    <location>
        <begin position="53"/>
        <end position="282"/>
    </location>
</feature>
<dbReference type="AlphaFoldDB" id="A0A4P8L4W6"/>
<dbReference type="InterPro" id="IPR029058">
    <property type="entry name" value="AB_hydrolase_fold"/>
</dbReference>
<dbReference type="Pfam" id="PF00561">
    <property type="entry name" value="Abhydrolase_1"/>
    <property type="match status" value="1"/>
</dbReference>
<dbReference type="EMBL" id="CP040098">
    <property type="protein sequence ID" value="QCQ22998.1"/>
    <property type="molecule type" value="Genomic_DNA"/>
</dbReference>
<reference evidence="3 4" key="2">
    <citation type="submission" date="2019-05" db="EMBL/GenBank/DDBJ databases">
        <authorList>
            <person name="Suflita J.M."/>
            <person name="Marks C.R."/>
        </authorList>
    </citation>
    <scope>NUCLEOTIDE SEQUENCE [LARGE SCALE GENOMIC DNA]</scope>
    <source>
        <strain evidence="3 4">ALDC</strain>
    </source>
</reference>
<reference evidence="3 4" key="1">
    <citation type="submission" date="2019-05" db="EMBL/GenBank/DDBJ databases">
        <title>The Complete Genome Sequence of the n-alkane-degrading Desulfoglaeba alkanexedens ALDC reveals multiple alkylsuccinate synthase gene clusters.</title>
        <authorList>
            <person name="Callaghan A.V."/>
            <person name="Davidova I.A."/>
            <person name="Duncan K.E."/>
            <person name="Morris B."/>
            <person name="McInerney M.J."/>
        </authorList>
    </citation>
    <scope>NUCLEOTIDE SEQUENCE [LARGE SCALE GENOMIC DNA]</scope>
    <source>
        <strain evidence="3 4">ALDC</strain>
    </source>
</reference>
<dbReference type="GO" id="GO:0016787">
    <property type="term" value="F:hydrolase activity"/>
    <property type="evidence" value="ECO:0007669"/>
    <property type="project" value="UniProtKB-KW"/>
</dbReference>
<dbReference type="Gene3D" id="3.40.50.1820">
    <property type="entry name" value="alpha/beta hydrolase"/>
    <property type="match status" value="1"/>
</dbReference>
<proteinExistence type="predicted"/>
<dbReference type="InterPro" id="IPR000639">
    <property type="entry name" value="Epox_hydrolase-like"/>
</dbReference>
<evidence type="ECO:0000259" key="2">
    <source>
        <dbReference type="Pfam" id="PF00561"/>
    </source>
</evidence>
<keyword evidence="4" id="KW-1185">Reference proteome</keyword>
<keyword evidence="3" id="KW-0378">Hydrolase</keyword>
<dbReference type="SUPFAM" id="SSF53474">
    <property type="entry name" value="alpha/beta-Hydrolases"/>
    <property type="match status" value="1"/>
</dbReference>
<dbReference type="Proteomes" id="UP000298602">
    <property type="component" value="Chromosome"/>
</dbReference>
<name>A0A4P8L4W6_9BACT</name>